<feature type="coiled-coil region" evidence="1">
    <location>
        <begin position="202"/>
        <end position="229"/>
    </location>
</feature>
<evidence type="ECO:0000259" key="3">
    <source>
        <dbReference type="Pfam" id="PF11961"/>
    </source>
</evidence>
<dbReference type="EMBL" id="JACMSC010000016">
    <property type="protein sequence ID" value="KAG6481175.1"/>
    <property type="molecule type" value="Genomic_DNA"/>
</dbReference>
<evidence type="ECO:0000256" key="1">
    <source>
        <dbReference type="SAM" id="Coils"/>
    </source>
</evidence>
<sequence>MGCVCSRQIRKDTGAKKGELYDDRAVEVGFRGDRKSNYKLFDSGELRVLPVKTMAGKVPESSSILGRASIAGLEKAVEVLDTLGSSMSNLNPNSGFPYGMPSRGNKISILAFEVANTIAKGANLWRSLSDENINALKEEILQSDGVRRLISEDANELLCIAALDKREELDFFLREVVRFGDLCKDPTWHNLGRYFEKLSMDMTLVEQTKKEAEATMQNLINLAQNTSELYHELHALDRYEQDYRRKLQEELIPASKQGSNLLDHKEVLNGSLGASGLALHYANIINQIDNIVSRPLSLPPTIRDSLYQGLPIRVKASLRARLQSSDAKEEFTVPQVKAEMQKILRWLTPISENTIRAHQGFGWVGEWANMCTEINKKQDMQGCIIRIQTLHYANKEKTEDYILELVVWLHHLVTQVKNRGFVLKSVDSVQSQPQTKASRETVPGLSQEHNAKVDDLKFSEEERKLLEQVSQTNIQLRRSKSLDFKSNTAKRLWRRASLTMSCGNSPNKEFSAALDWRSEKLRCLDVIDGLDTLSALPIVQFYA</sequence>
<gene>
    <name evidence="4" type="ORF">ZIOFF_057770</name>
</gene>
<dbReference type="PANTHER" id="PTHR31730:SF37">
    <property type="entry name" value="OS06G0716000 PROTEIN"/>
    <property type="match status" value="1"/>
</dbReference>
<comment type="caution">
    <text evidence="4">The sequence shown here is derived from an EMBL/GenBank/DDBJ whole genome shotgun (WGS) entry which is preliminary data.</text>
</comment>
<dbReference type="Pfam" id="PF05003">
    <property type="entry name" value="DUF668"/>
    <property type="match status" value="1"/>
</dbReference>
<evidence type="ECO:0000313" key="5">
    <source>
        <dbReference type="Proteomes" id="UP000734854"/>
    </source>
</evidence>
<dbReference type="InterPro" id="IPR007700">
    <property type="entry name" value="DUF668"/>
</dbReference>
<protein>
    <submittedName>
        <fullName evidence="4">Uncharacterized protein</fullName>
    </submittedName>
</protein>
<keyword evidence="5" id="KW-1185">Reference proteome</keyword>
<evidence type="ECO:0000259" key="2">
    <source>
        <dbReference type="Pfam" id="PF05003"/>
    </source>
</evidence>
<dbReference type="Pfam" id="PF11961">
    <property type="entry name" value="DUF3475"/>
    <property type="match status" value="1"/>
</dbReference>
<reference evidence="4 5" key="1">
    <citation type="submission" date="2020-08" db="EMBL/GenBank/DDBJ databases">
        <title>Plant Genome Project.</title>
        <authorList>
            <person name="Zhang R.-G."/>
        </authorList>
    </citation>
    <scope>NUCLEOTIDE SEQUENCE [LARGE SCALE GENOMIC DNA]</scope>
    <source>
        <tissue evidence="4">Rhizome</tissue>
    </source>
</reference>
<dbReference type="InterPro" id="IPR045021">
    <property type="entry name" value="PSI1/2/3"/>
</dbReference>
<feature type="domain" description="DUF3475" evidence="3">
    <location>
        <begin position="109"/>
        <end position="165"/>
    </location>
</feature>
<name>A0A8J5F937_ZINOF</name>
<keyword evidence="1" id="KW-0175">Coiled coil</keyword>
<feature type="domain" description="DUF668" evidence="2">
    <location>
        <begin position="272"/>
        <end position="356"/>
    </location>
</feature>
<proteinExistence type="predicted"/>
<dbReference type="PANTHER" id="PTHR31730">
    <property type="entry name" value="OS01G0873900 PROTEIN"/>
    <property type="match status" value="1"/>
</dbReference>
<dbReference type="Proteomes" id="UP000734854">
    <property type="component" value="Unassembled WGS sequence"/>
</dbReference>
<evidence type="ECO:0000313" key="4">
    <source>
        <dbReference type="EMBL" id="KAG6481175.1"/>
    </source>
</evidence>
<dbReference type="GO" id="GO:0045927">
    <property type="term" value="P:positive regulation of growth"/>
    <property type="evidence" value="ECO:0007669"/>
    <property type="project" value="InterPro"/>
</dbReference>
<dbReference type="AlphaFoldDB" id="A0A8J5F937"/>
<dbReference type="InterPro" id="IPR021864">
    <property type="entry name" value="DUF3475"/>
</dbReference>
<accession>A0A8J5F937</accession>
<organism evidence="4 5">
    <name type="scientific">Zingiber officinale</name>
    <name type="common">Ginger</name>
    <name type="synonym">Amomum zingiber</name>
    <dbReference type="NCBI Taxonomy" id="94328"/>
    <lineage>
        <taxon>Eukaryota</taxon>
        <taxon>Viridiplantae</taxon>
        <taxon>Streptophyta</taxon>
        <taxon>Embryophyta</taxon>
        <taxon>Tracheophyta</taxon>
        <taxon>Spermatophyta</taxon>
        <taxon>Magnoliopsida</taxon>
        <taxon>Liliopsida</taxon>
        <taxon>Zingiberales</taxon>
        <taxon>Zingiberaceae</taxon>
        <taxon>Zingiber</taxon>
    </lineage>
</organism>